<name>A0A2R4KPG6_BABBO</name>
<reference evidence="4" key="1">
    <citation type="submission" date="2017-11" db="EMBL/GenBank/DDBJ databases">
        <authorList>
            <person name="Han C.G."/>
        </authorList>
    </citation>
    <scope>NUCLEOTIDE SEQUENCE</scope>
</reference>
<feature type="chain" id="PRO_5015307916" evidence="2">
    <location>
        <begin position="34"/>
        <end position="265"/>
    </location>
</feature>
<feature type="region of interest" description="Disordered" evidence="1">
    <location>
        <begin position="191"/>
        <end position="265"/>
    </location>
</feature>
<evidence type="ECO:0000313" key="4">
    <source>
        <dbReference type="EMBL" id="AVV63190.1"/>
    </source>
</evidence>
<keyword evidence="2" id="KW-0732">Signal</keyword>
<proteinExistence type="evidence at transcript level"/>
<reference evidence="4" key="2">
    <citation type="journal article" date="2018" name="Parasit. Vectors">
        <title>Spherical Body Protein 2 truncated copy 11 as a specific Babesia bovis attenuation marker.</title>
        <authorList>
            <person name="Gallego-Lopez G.M."/>
            <person name="Lau A.O.T."/>
            <person name="Brown W.C."/>
            <person name="Johnson W.C."/>
            <person name="Ueti M.W."/>
            <person name="Suarez C.E."/>
        </authorList>
    </citation>
    <scope>NUCLEOTIDE SEQUENCE</scope>
</reference>
<dbReference type="InterPro" id="IPR056354">
    <property type="entry name" value="Microp_dom_apicomplexa_5"/>
</dbReference>
<protein>
    <submittedName>
        <fullName evidence="4">Spherical body protein 2 truncated copy 9</fullName>
    </submittedName>
</protein>
<feature type="domain" description="Microprotein" evidence="3">
    <location>
        <begin position="139"/>
        <end position="177"/>
    </location>
</feature>
<evidence type="ECO:0000256" key="1">
    <source>
        <dbReference type="SAM" id="MobiDB-lite"/>
    </source>
</evidence>
<gene>
    <name evidence="4" type="primary">SBP2t9</name>
</gene>
<feature type="compositionally biased region" description="Basic residues" evidence="1">
    <location>
        <begin position="256"/>
        <end position="265"/>
    </location>
</feature>
<dbReference type="EMBL" id="MG430177">
    <property type="protein sequence ID" value="AVV63190.1"/>
    <property type="molecule type" value="mRNA"/>
</dbReference>
<organism evidence="4">
    <name type="scientific">Babesia bovis</name>
    <dbReference type="NCBI Taxonomy" id="5865"/>
    <lineage>
        <taxon>Eukaryota</taxon>
        <taxon>Sar</taxon>
        <taxon>Alveolata</taxon>
        <taxon>Apicomplexa</taxon>
        <taxon>Aconoidasida</taxon>
        <taxon>Piroplasmida</taxon>
        <taxon>Babesiidae</taxon>
        <taxon>Babesia</taxon>
    </lineage>
</organism>
<accession>A0A2R4KPG6</accession>
<evidence type="ECO:0000256" key="2">
    <source>
        <dbReference type="SAM" id="SignalP"/>
    </source>
</evidence>
<feature type="signal peptide" evidence="2">
    <location>
        <begin position="1"/>
        <end position="33"/>
    </location>
</feature>
<sequence length="265" mass="30224">MEVARRNNGFRKVAKWIVGALVVASASSGIVQGGRPSKPKQAEANEVKSKINVIEEKKEMPKIGDDEFQAVIGRLPHDPAAVAVVNSRGKSFTNQDIYGLIDHNLYVGFMWKKIPDENKPEIRERIVELRRKNLLDEISYFDQLLSELPADLAQEASKYSYLSELPEDLADALEDYVKALNDRIEAEQDKIREKTNKELDEMRNKDLKEAPKEQGDQKEQVDPKEQGDQKEQVDPKEQVDQKEQVDPKEQGEQNKKSKSKKGLRK</sequence>
<dbReference type="AlphaFoldDB" id="A0A2R4KPG6"/>
<dbReference type="VEuPathDB" id="PiroplasmaDB:BBOV_III005600"/>
<evidence type="ECO:0000259" key="3">
    <source>
        <dbReference type="Pfam" id="PF23528"/>
    </source>
</evidence>
<feature type="compositionally biased region" description="Basic and acidic residues" evidence="1">
    <location>
        <begin position="191"/>
        <end position="255"/>
    </location>
</feature>
<dbReference type="Pfam" id="PF23528">
    <property type="entry name" value="Microp_apicomplexa_15"/>
    <property type="match status" value="1"/>
</dbReference>